<evidence type="ECO:0000313" key="1">
    <source>
        <dbReference type="EMBL" id="KAJ8039925.1"/>
    </source>
</evidence>
<evidence type="ECO:0000313" key="2">
    <source>
        <dbReference type="Proteomes" id="UP001152320"/>
    </source>
</evidence>
<dbReference type="PANTHER" id="PTHR48312">
    <property type="match status" value="1"/>
</dbReference>
<accession>A0A9Q1C7N5</accession>
<proteinExistence type="predicted"/>
<dbReference type="PANTHER" id="PTHR48312:SF1">
    <property type="entry name" value="SULFOTRANSFERASE"/>
    <property type="match status" value="1"/>
</dbReference>
<dbReference type="Proteomes" id="UP001152320">
    <property type="component" value="Chromosome 6"/>
</dbReference>
<reference evidence="1" key="1">
    <citation type="submission" date="2021-10" db="EMBL/GenBank/DDBJ databases">
        <title>Tropical sea cucumber genome reveals ecological adaptation and Cuvierian tubules defense mechanism.</title>
        <authorList>
            <person name="Chen T."/>
        </authorList>
    </citation>
    <scope>NUCLEOTIDE SEQUENCE</scope>
    <source>
        <strain evidence="1">Nanhai2018</strain>
        <tissue evidence="1">Muscle</tissue>
    </source>
</reference>
<protein>
    <recommendedName>
        <fullName evidence="3">Sulfotransferase</fullName>
    </recommendedName>
</protein>
<organism evidence="1 2">
    <name type="scientific">Holothuria leucospilota</name>
    <name type="common">Black long sea cucumber</name>
    <name type="synonym">Mertensiothuria leucospilota</name>
    <dbReference type="NCBI Taxonomy" id="206669"/>
    <lineage>
        <taxon>Eukaryota</taxon>
        <taxon>Metazoa</taxon>
        <taxon>Echinodermata</taxon>
        <taxon>Eleutherozoa</taxon>
        <taxon>Echinozoa</taxon>
        <taxon>Holothuroidea</taxon>
        <taxon>Aspidochirotacea</taxon>
        <taxon>Aspidochirotida</taxon>
        <taxon>Holothuriidae</taxon>
        <taxon>Holothuria</taxon>
    </lineage>
</organism>
<dbReference type="EMBL" id="JAIZAY010000006">
    <property type="protein sequence ID" value="KAJ8039925.1"/>
    <property type="molecule type" value="Genomic_DNA"/>
</dbReference>
<evidence type="ECO:0008006" key="3">
    <source>
        <dbReference type="Google" id="ProtNLM"/>
    </source>
</evidence>
<dbReference type="OrthoDB" id="10374995at2759"/>
<dbReference type="Gene3D" id="3.40.50.300">
    <property type="entry name" value="P-loop containing nucleotide triphosphate hydrolases"/>
    <property type="match status" value="1"/>
</dbReference>
<comment type="caution">
    <text evidence="1">The sequence shown here is derived from an EMBL/GenBank/DDBJ whole genome shotgun (WGS) entry which is preliminary data.</text>
</comment>
<keyword evidence="2" id="KW-1185">Reference proteome</keyword>
<dbReference type="InterPro" id="IPR027417">
    <property type="entry name" value="P-loop_NTPase"/>
</dbReference>
<dbReference type="AlphaFoldDB" id="A0A9Q1C7N5"/>
<sequence length="257" mass="30553">MDRARAEVEEIENKEEYAALKQLEIERANKYKNVWPQETFSYPWLKEQLEIDTKDKKYVFIKDESFAIKDHVEYLPDVPTRHAFLIRHPQEVYTSFKNASVNAADFIQFSWEDYHIGDNLPYMPVKDLYKEHYDNWKYVMENLDSDPVIIDGFDLASQPEVILPKFFEKLGVPYKESYLQWNGDPELVYSTWRGSSEFVILGSKTTATSRAVESTRFEPPKYPRGTSRPEWKITDELKEYIEGAMPYYEEMYENRLT</sequence>
<name>A0A9Q1C7N5_HOLLE</name>
<dbReference type="SUPFAM" id="SSF52540">
    <property type="entry name" value="P-loop containing nucleoside triphosphate hydrolases"/>
    <property type="match status" value="1"/>
</dbReference>
<gene>
    <name evidence="1" type="ORF">HOLleu_14082</name>
</gene>